<keyword evidence="3 5" id="KW-0133">Cell shape</keyword>
<evidence type="ECO:0000256" key="3">
    <source>
        <dbReference type="ARBA" id="ARBA00022960"/>
    </source>
</evidence>
<dbReference type="InterPro" id="IPR042175">
    <property type="entry name" value="Cell/Rod_MreC_2"/>
</dbReference>
<feature type="signal peptide" evidence="7">
    <location>
        <begin position="1"/>
        <end position="22"/>
    </location>
</feature>
<dbReference type="PIRSF" id="PIRSF038471">
    <property type="entry name" value="MreC"/>
    <property type="match status" value="1"/>
</dbReference>
<proteinExistence type="inferred from homology"/>
<evidence type="ECO:0000256" key="2">
    <source>
        <dbReference type="ARBA" id="ARBA00013855"/>
    </source>
</evidence>
<keyword evidence="10" id="KW-1185">Reference proteome</keyword>
<dbReference type="RefSeq" id="WP_307568471.1">
    <property type="nucleotide sequence ID" value="NZ_JAUSQU010000001.1"/>
</dbReference>
<accession>A0ABT9QTU3</accession>
<gene>
    <name evidence="9" type="ORF">J2853_009408</name>
</gene>
<comment type="function">
    <text evidence="5">Involved in formation and maintenance of cell shape.</text>
</comment>
<name>A0ABT9QTU3_9ACTN</name>
<sequence length="295" mass="30939">MRDTRRARMSLGLLLAAALVLMTVDHRTGENSPLGPLRGVGTVLFGTAEGVGSGVVRPIGQFFETMTGAPEAQRRIEALRAENKRLKHDLAAQSLDRKRSAELRSLLGVAGTDGYKIVPAQVIARRGTPGFEEAVELDVGGADGVRTEMTVLNGDGLVGRVVQVGSSTSTVVLLSDPGSAAGARLEGSNEIGVVNGVGQSGRLVRFRLLDSTAHITPGHRIVSFGSQRGVPYVAGVPIGVVERVEATPGELTRVAYARTYADLTALDVVGVVVQAPARSPRDAVRPAEPRAREGL</sequence>
<evidence type="ECO:0000256" key="5">
    <source>
        <dbReference type="PIRNR" id="PIRNR038471"/>
    </source>
</evidence>
<evidence type="ECO:0000256" key="6">
    <source>
        <dbReference type="SAM" id="Coils"/>
    </source>
</evidence>
<dbReference type="InterPro" id="IPR055342">
    <property type="entry name" value="MreC_beta-barrel_core"/>
</dbReference>
<dbReference type="PANTHER" id="PTHR34138">
    <property type="entry name" value="CELL SHAPE-DETERMINING PROTEIN MREC"/>
    <property type="match status" value="1"/>
</dbReference>
<feature type="domain" description="Rod shape-determining protein MreC beta-barrel core" evidence="8">
    <location>
        <begin position="122"/>
        <end position="272"/>
    </location>
</feature>
<feature type="chain" id="PRO_5045370387" description="Cell shape-determining protein MreC" evidence="7">
    <location>
        <begin position="23"/>
        <end position="295"/>
    </location>
</feature>
<keyword evidence="7" id="KW-0732">Signal</keyword>
<evidence type="ECO:0000256" key="4">
    <source>
        <dbReference type="ARBA" id="ARBA00032089"/>
    </source>
</evidence>
<comment type="caution">
    <text evidence="9">The sequence shown here is derived from an EMBL/GenBank/DDBJ whole genome shotgun (WGS) entry which is preliminary data.</text>
</comment>
<comment type="similarity">
    <text evidence="1 5">Belongs to the MreC family.</text>
</comment>
<organism evidence="9 10">
    <name type="scientific">Streptosporangium lutulentum</name>
    <dbReference type="NCBI Taxonomy" id="1461250"/>
    <lineage>
        <taxon>Bacteria</taxon>
        <taxon>Bacillati</taxon>
        <taxon>Actinomycetota</taxon>
        <taxon>Actinomycetes</taxon>
        <taxon>Streptosporangiales</taxon>
        <taxon>Streptosporangiaceae</taxon>
        <taxon>Streptosporangium</taxon>
    </lineage>
</organism>
<evidence type="ECO:0000313" key="9">
    <source>
        <dbReference type="EMBL" id="MDP9850197.1"/>
    </source>
</evidence>
<dbReference type="PANTHER" id="PTHR34138:SF1">
    <property type="entry name" value="CELL SHAPE-DETERMINING PROTEIN MREC"/>
    <property type="match status" value="1"/>
</dbReference>
<protein>
    <recommendedName>
        <fullName evidence="2 5">Cell shape-determining protein MreC</fullName>
    </recommendedName>
    <alternativeName>
        <fullName evidence="4 5">Cell shape protein MreC</fullName>
    </alternativeName>
</protein>
<evidence type="ECO:0000259" key="8">
    <source>
        <dbReference type="Pfam" id="PF04085"/>
    </source>
</evidence>
<keyword evidence="6" id="KW-0175">Coiled coil</keyword>
<evidence type="ECO:0000313" key="10">
    <source>
        <dbReference type="Proteomes" id="UP001225356"/>
    </source>
</evidence>
<reference evidence="9 10" key="1">
    <citation type="submission" date="2023-07" db="EMBL/GenBank/DDBJ databases">
        <title>Sequencing the genomes of 1000 actinobacteria strains.</title>
        <authorList>
            <person name="Klenk H.-P."/>
        </authorList>
    </citation>
    <scope>NUCLEOTIDE SEQUENCE [LARGE SCALE GENOMIC DNA]</scope>
    <source>
        <strain evidence="9 10">DSM 46740</strain>
    </source>
</reference>
<dbReference type="InterPro" id="IPR007221">
    <property type="entry name" value="MreC"/>
</dbReference>
<dbReference type="Gene3D" id="2.40.10.340">
    <property type="entry name" value="Rod shape-determining protein MreC, domain 1"/>
    <property type="match status" value="1"/>
</dbReference>
<dbReference type="Proteomes" id="UP001225356">
    <property type="component" value="Unassembled WGS sequence"/>
</dbReference>
<dbReference type="Gene3D" id="2.40.10.350">
    <property type="entry name" value="Rod shape-determining protein MreC, domain 2"/>
    <property type="match status" value="1"/>
</dbReference>
<dbReference type="Pfam" id="PF04085">
    <property type="entry name" value="MreC"/>
    <property type="match status" value="1"/>
</dbReference>
<dbReference type="EMBL" id="JAUSQU010000001">
    <property type="protein sequence ID" value="MDP9850197.1"/>
    <property type="molecule type" value="Genomic_DNA"/>
</dbReference>
<feature type="coiled-coil region" evidence="6">
    <location>
        <begin position="69"/>
        <end position="96"/>
    </location>
</feature>
<dbReference type="InterPro" id="IPR042177">
    <property type="entry name" value="Cell/Rod_1"/>
</dbReference>
<evidence type="ECO:0000256" key="7">
    <source>
        <dbReference type="SAM" id="SignalP"/>
    </source>
</evidence>
<evidence type="ECO:0000256" key="1">
    <source>
        <dbReference type="ARBA" id="ARBA00009369"/>
    </source>
</evidence>